<dbReference type="GO" id="GO:0005655">
    <property type="term" value="C:nucleolar ribonuclease P complex"/>
    <property type="evidence" value="ECO:0007669"/>
    <property type="project" value="TreeGrafter"/>
</dbReference>
<evidence type="ECO:0000313" key="3">
    <source>
        <dbReference type="Proteomes" id="UP001337655"/>
    </source>
</evidence>
<feature type="compositionally biased region" description="Polar residues" evidence="1">
    <location>
        <begin position="66"/>
        <end position="76"/>
    </location>
</feature>
<feature type="compositionally biased region" description="Basic residues" evidence="1">
    <location>
        <begin position="1"/>
        <end position="11"/>
    </location>
</feature>
<protein>
    <submittedName>
        <fullName evidence="2">RNase P and RNase MRP subunit</fullName>
        <ecNumber evidence="2">3.1.26.5</ecNumber>
    </submittedName>
</protein>
<dbReference type="GO" id="GO:0005829">
    <property type="term" value="C:cytosol"/>
    <property type="evidence" value="ECO:0007669"/>
    <property type="project" value="TreeGrafter"/>
</dbReference>
<reference evidence="2 3" key="1">
    <citation type="submission" date="2023-08" db="EMBL/GenBank/DDBJ databases">
        <title>Black Yeasts Isolated from many extreme environments.</title>
        <authorList>
            <person name="Coleine C."/>
            <person name="Stajich J.E."/>
            <person name="Selbmann L."/>
        </authorList>
    </citation>
    <scope>NUCLEOTIDE SEQUENCE [LARGE SCALE GENOMIC DNA]</scope>
    <source>
        <strain evidence="2 3">CCFEE 5935</strain>
    </source>
</reference>
<sequence>MAEAKKAHKPIYRTASPYSRPQVLSSPIGASTATLKKSKGKKSRKWKRRPSQPAEGQSKEPGPSVQEGSTAHSSGTLPDAPRHPPSAAEAPDTTSPDATKQEASVTDSSDIRKHLLLGFNEVTHHLEELSAHSKRQQDTTLRHVAAVFLFRPLDDLIYAHLPTLCYTASLAHPDQPATRLVVLDPSRESKVSTALGKPARVSVVGVLGGVEDREMPARDELMAYVRKSVELVDVPWLREARAGKWLGTKIVSQ</sequence>
<dbReference type="EC" id="3.1.26.5" evidence="2"/>
<organism evidence="2 3">
    <name type="scientific">Saxophila tyrrhenica</name>
    <dbReference type="NCBI Taxonomy" id="1690608"/>
    <lineage>
        <taxon>Eukaryota</taxon>
        <taxon>Fungi</taxon>
        <taxon>Dikarya</taxon>
        <taxon>Ascomycota</taxon>
        <taxon>Pezizomycotina</taxon>
        <taxon>Dothideomycetes</taxon>
        <taxon>Dothideomycetidae</taxon>
        <taxon>Mycosphaerellales</taxon>
        <taxon>Extremaceae</taxon>
        <taxon>Saxophila</taxon>
    </lineage>
</organism>
<dbReference type="PANTHER" id="PTHR28272:SF1">
    <property type="entry name" value="RIBONUCLEASES P_MRP PROTEIN SUBUNIT POP3"/>
    <property type="match status" value="1"/>
</dbReference>
<dbReference type="AlphaFoldDB" id="A0AAV9PQZ6"/>
<keyword evidence="3" id="KW-1185">Reference proteome</keyword>
<feature type="compositionally biased region" description="Polar residues" evidence="1">
    <location>
        <begin position="92"/>
        <end position="108"/>
    </location>
</feature>
<proteinExistence type="predicted"/>
<keyword evidence="2" id="KW-0378">Hydrolase</keyword>
<dbReference type="GO" id="GO:0034965">
    <property type="term" value="P:intronic box C/D snoRNA processing"/>
    <property type="evidence" value="ECO:0007669"/>
    <property type="project" value="TreeGrafter"/>
</dbReference>
<comment type="caution">
    <text evidence="2">The sequence shown here is derived from an EMBL/GenBank/DDBJ whole genome shotgun (WGS) entry which is preliminary data.</text>
</comment>
<evidence type="ECO:0000256" key="1">
    <source>
        <dbReference type="SAM" id="MobiDB-lite"/>
    </source>
</evidence>
<gene>
    <name evidence="2" type="primary">POP3</name>
    <name evidence="2" type="ORF">LTR77_001845</name>
</gene>
<feature type="compositionally biased region" description="Polar residues" evidence="1">
    <location>
        <begin position="16"/>
        <end position="35"/>
    </location>
</feature>
<name>A0AAV9PQZ6_9PEZI</name>
<evidence type="ECO:0000313" key="2">
    <source>
        <dbReference type="EMBL" id="KAK5174762.1"/>
    </source>
</evidence>
<dbReference type="RefSeq" id="XP_064663431.1">
    <property type="nucleotide sequence ID" value="XM_064799104.1"/>
</dbReference>
<dbReference type="GO" id="GO:0006364">
    <property type="term" value="P:rRNA processing"/>
    <property type="evidence" value="ECO:0007669"/>
    <property type="project" value="InterPro"/>
</dbReference>
<dbReference type="GO" id="GO:0008033">
    <property type="term" value="P:tRNA processing"/>
    <property type="evidence" value="ECO:0007669"/>
    <property type="project" value="InterPro"/>
</dbReference>
<dbReference type="Proteomes" id="UP001337655">
    <property type="component" value="Unassembled WGS sequence"/>
</dbReference>
<accession>A0AAV9PQZ6</accession>
<dbReference type="PANTHER" id="PTHR28272">
    <property type="entry name" value="RIBONUCLEASES P/MRP PROTEIN SUBUNIT POP3"/>
    <property type="match status" value="1"/>
</dbReference>
<dbReference type="GO" id="GO:0000171">
    <property type="term" value="F:ribonuclease MRP activity"/>
    <property type="evidence" value="ECO:0007669"/>
    <property type="project" value="TreeGrafter"/>
</dbReference>
<feature type="region of interest" description="Disordered" evidence="1">
    <location>
        <begin position="1"/>
        <end position="109"/>
    </location>
</feature>
<dbReference type="InterPro" id="IPR013241">
    <property type="entry name" value="RNase_P_Pop3"/>
</dbReference>
<dbReference type="GO" id="GO:0000172">
    <property type="term" value="C:ribonuclease MRP complex"/>
    <property type="evidence" value="ECO:0007669"/>
    <property type="project" value="TreeGrafter"/>
</dbReference>
<dbReference type="GeneID" id="89923192"/>
<dbReference type="EMBL" id="JAVRRT010000002">
    <property type="protein sequence ID" value="KAK5174762.1"/>
    <property type="molecule type" value="Genomic_DNA"/>
</dbReference>
<dbReference type="GO" id="GO:0004526">
    <property type="term" value="F:ribonuclease P activity"/>
    <property type="evidence" value="ECO:0007669"/>
    <property type="project" value="UniProtKB-EC"/>
</dbReference>
<feature type="compositionally biased region" description="Basic residues" evidence="1">
    <location>
        <begin position="36"/>
        <end position="50"/>
    </location>
</feature>